<gene>
    <name evidence="2" type="ORF">CSCA_1914</name>
</gene>
<dbReference type="STRING" id="1548.CSCA_1914"/>
<evidence type="ECO:0000313" key="3">
    <source>
        <dbReference type="Proteomes" id="UP000033115"/>
    </source>
</evidence>
<feature type="region of interest" description="Disordered" evidence="1">
    <location>
        <begin position="134"/>
        <end position="157"/>
    </location>
</feature>
<accession>A0A0E3K0I5</accession>
<dbReference type="InterPro" id="IPR024234">
    <property type="entry name" value="DUF3801"/>
</dbReference>
<dbReference type="Proteomes" id="UP000033115">
    <property type="component" value="Chromosome"/>
</dbReference>
<sequence length="157" mass="18056">MQEDIERRTVALSVNATKLTGRTLAKVLAAALRQIQKSHQKRQTPQGRQSVKKLMNHGVSTNSLDLSGDTKLFDRVARKYNVDYAFHKTGPDKYLLFFKAGQADAITACFGEYTKLVLNRGKSRRPSILKQLKNFADRERTKPHQKERKREVTRNER</sequence>
<reference evidence="2 3" key="1">
    <citation type="journal article" date="2015" name="J. Biotechnol.">
        <title>Complete genome sequence of a malodorant-producing acetogen, Clostridium scatologenes ATCC 25775(T).</title>
        <authorList>
            <person name="Zhu Z."/>
            <person name="Guo T."/>
            <person name="Zheng H."/>
            <person name="Song T."/>
            <person name="Ouyang P."/>
            <person name="Xie J."/>
        </authorList>
    </citation>
    <scope>NUCLEOTIDE SEQUENCE [LARGE SCALE GENOMIC DNA]</scope>
    <source>
        <strain evidence="2 3">ATCC 25775</strain>
    </source>
</reference>
<feature type="compositionally biased region" description="Basic and acidic residues" evidence="1">
    <location>
        <begin position="135"/>
        <end position="157"/>
    </location>
</feature>
<protein>
    <recommendedName>
        <fullName evidence="4">PcfB family protein</fullName>
    </recommendedName>
</protein>
<dbReference type="AlphaFoldDB" id="A0A0E3K0I5"/>
<dbReference type="RefSeq" id="WP_020072988.1">
    <property type="nucleotide sequence ID" value="NZ_CP009933.1"/>
</dbReference>
<keyword evidence="3" id="KW-1185">Reference proteome</keyword>
<dbReference type="Pfam" id="PF12687">
    <property type="entry name" value="DUF3801"/>
    <property type="match status" value="1"/>
</dbReference>
<evidence type="ECO:0008006" key="4">
    <source>
        <dbReference type="Google" id="ProtNLM"/>
    </source>
</evidence>
<evidence type="ECO:0000313" key="2">
    <source>
        <dbReference type="EMBL" id="AKA69039.1"/>
    </source>
</evidence>
<name>A0A0E3K0I5_CLOSL</name>
<proteinExistence type="predicted"/>
<dbReference type="EMBL" id="CP009933">
    <property type="protein sequence ID" value="AKA69039.1"/>
    <property type="molecule type" value="Genomic_DNA"/>
</dbReference>
<evidence type="ECO:0000256" key="1">
    <source>
        <dbReference type="SAM" id="MobiDB-lite"/>
    </source>
</evidence>
<dbReference type="KEGG" id="csq:CSCA_1914"/>
<organism evidence="2 3">
    <name type="scientific">Clostridium scatologenes</name>
    <dbReference type="NCBI Taxonomy" id="1548"/>
    <lineage>
        <taxon>Bacteria</taxon>
        <taxon>Bacillati</taxon>
        <taxon>Bacillota</taxon>
        <taxon>Clostridia</taxon>
        <taxon>Eubacteriales</taxon>
        <taxon>Clostridiaceae</taxon>
        <taxon>Clostridium</taxon>
    </lineage>
</organism>
<dbReference type="HOGENOM" id="CLU_129326_1_0_9"/>